<dbReference type="RefSeq" id="XP_013286488.1">
    <property type="nucleotide sequence ID" value="XM_013431034.1"/>
</dbReference>
<organism evidence="10 11">
    <name type="scientific">Fonsecaea pedrosoi CBS 271.37</name>
    <dbReference type="NCBI Taxonomy" id="1442368"/>
    <lineage>
        <taxon>Eukaryota</taxon>
        <taxon>Fungi</taxon>
        <taxon>Dikarya</taxon>
        <taxon>Ascomycota</taxon>
        <taxon>Pezizomycotina</taxon>
        <taxon>Eurotiomycetes</taxon>
        <taxon>Chaetothyriomycetidae</taxon>
        <taxon>Chaetothyriales</taxon>
        <taxon>Herpotrichiellaceae</taxon>
        <taxon>Fonsecaea</taxon>
    </lineage>
</organism>
<feature type="transmembrane region" description="Helical" evidence="8">
    <location>
        <begin position="391"/>
        <end position="412"/>
    </location>
</feature>
<dbReference type="VEuPathDB" id="FungiDB:Z517_05707"/>
<evidence type="ECO:0000313" key="10">
    <source>
        <dbReference type="EMBL" id="KIW82680.1"/>
    </source>
</evidence>
<keyword evidence="4" id="KW-0029">Amino-acid transport</keyword>
<dbReference type="Proteomes" id="UP000053029">
    <property type="component" value="Unassembled WGS sequence"/>
</dbReference>
<gene>
    <name evidence="10" type="ORF">Z517_05707</name>
</gene>
<dbReference type="GO" id="GO:0016020">
    <property type="term" value="C:membrane"/>
    <property type="evidence" value="ECO:0007669"/>
    <property type="project" value="UniProtKB-SubCell"/>
</dbReference>
<evidence type="ECO:0000256" key="1">
    <source>
        <dbReference type="ARBA" id="ARBA00004141"/>
    </source>
</evidence>
<dbReference type="InterPro" id="IPR004841">
    <property type="entry name" value="AA-permease/SLC12A_dom"/>
</dbReference>
<keyword evidence="6 8" id="KW-0472">Membrane</keyword>
<feature type="transmembrane region" description="Helical" evidence="8">
    <location>
        <begin position="474"/>
        <end position="494"/>
    </location>
</feature>
<keyword evidence="2" id="KW-0813">Transport</keyword>
<dbReference type="InterPro" id="IPR004840">
    <property type="entry name" value="Amino_acid_permease_CS"/>
</dbReference>
<keyword evidence="11" id="KW-1185">Reference proteome</keyword>
<evidence type="ECO:0000259" key="9">
    <source>
        <dbReference type="Pfam" id="PF00324"/>
    </source>
</evidence>
<reference evidence="10 11" key="1">
    <citation type="submission" date="2015-01" db="EMBL/GenBank/DDBJ databases">
        <title>The Genome Sequence of Fonsecaea pedrosoi CBS 271.37.</title>
        <authorList>
            <consortium name="The Broad Institute Genomics Platform"/>
            <person name="Cuomo C."/>
            <person name="de Hoog S."/>
            <person name="Gorbushina A."/>
            <person name="Stielow B."/>
            <person name="Teixiera M."/>
            <person name="Abouelleil A."/>
            <person name="Chapman S.B."/>
            <person name="Priest M."/>
            <person name="Young S.K."/>
            <person name="Wortman J."/>
            <person name="Nusbaum C."/>
            <person name="Birren B."/>
        </authorList>
    </citation>
    <scope>NUCLEOTIDE SEQUENCE [LARGE SCALE GENOMIC DNA]</scope>
    <source>
        <strain evidence="10 11">CBS 271.37</strain>
    </source>
</reference>
<feature type="region of interest" description="Disordered" evidence="7">
    <location>
        <begin position="1"/>
        <end position="35"/>
    </location>
</feature>
<dbReference type="InterPro" id="IPR050524">
    <property type="entry name" value="APC_YAT"/>
</dbReference>
<dbReference type="PANTHER" id="PTHR43341:SF37">
    <property type="entry name" value="AMINO ACID TRANSPORTER (EUROFUNG)"/>
    <property type="match status" value="1"/>
</dbReference>
<keyword evidence="5 8" id="KW-1133">Transmembrane helix</keyword>
<keyword evidence="3 8" id="KW-0812">Transmembrane</keyword>
<feature type="transmembrane region" description="Helical" evidence="8">
    <location>
        <begin position="319"/>
        <end position="338"/>
    </location>
</feature>
<feature type="transmembrane region" description="Helical" evidence="8">
    <location>
        <begin position="433"/>
        <end position="454"/>
    </location>
</feature>
<feature type="transmembrane region" description="Helical" evidence="8">
    <location>
        <begin position="46"/>
        <end position="65"/>
    </location>
</feature>
<name>A0A0D2GVN8_9EURO</name>
<feature type="transmembrane region" description="Helical" evidence="8">
    <location>
        <begin position="156"/>
        <end position="176"/>
    </location>
</feature>
<dbReference type="OrthoDB" id="3900342at2759"/>
<evidence type="ECO:0000313" key="11">
    <source>
        <dbReference type="Proteomes" id="UP000053029"/>
    </source>
</evidence>
<evidence type="ECO:0000256" key="3">
    <source>
        <dbReference type="ARBA" id="ARBA00022692"/>
    </source>
</evidence>
<dbReference type="AlphaFoldDB" id="A0A0D2GVN8"/>
<dbReference type="STRING" id="1442368.A0A0D2GVN8"/>
<dbReference type="GeneID" id="25305197"/>
<feature type="transmembrane region" description="Helical" evidence="8">
    <location>
        <begin position="366"/>
        <end position="385"/>
    </location>
</feature>
<proteinExistence type="predicted"/>
<dbReference type="PANTHER" id="PTHR43341">
    <property type="entry name" value="AMINO ACID PERMEASE"/>
    <property type="match status" value="1"/>
</dbReference>
<dbReference type="GO" id="GO:0015171">
    <property type="term" value="F:amino acid transmembrane transporter activity"/>
    <property type="evidence" value="ECO:0007669"/>
    <property type="project" value="TreeGrafter"/>
</dbReference>
<dbReference type="PROSITE" id="PS00218">
    <property type="entry name" value="AMINO_ACID_PERMEASE_1"/>
    <property type="match status" value="1"/>
</dbReference>
<evidence type="ECO:0000256" key="2">
    <source>
        <dbReference type="ARBA" id="ARBA00022448"/>
    </source>
</evidence>
<feature type="domain" description="Amino acid permease/ SLC12A" evidence="9">
    <location>
        <begin position="45"/>
        <end position="495"/>
    </location>
</feature>
<evidence type="ECO:0000256" key="5">
    <source>
        <dbReference type="ARBA" id="ARBA00022989"/>
    </source>
</evidence>
<feature type="transmembrane region" description="Helical" evidence="8">
    <location>
        <begin position="267"/>
        <end position="286"/>
    </location>
</feature>
<evidence type="ECO:0000256" key="6">
    <source>
        <dbReference type="ARBA" id="ARBA00023136"/>
    </source>
</evidence>
<accession>A0A0D2GVN8</accession>
<evidence type="ECO:0000256" key="4">
    <source>
        <dbReference type="ARBA" id="ARBA00022970"/>
    </source>
</evidence>
<dbReference type="PIRSF" id="PIRSF006060">
    <property type="entry name" value="AA_transporter"/>
    <property type="match status" value="1"/>
</dbReference>
<dbReference type="HOGENOM" id="CLU_007946_12_0_1"/>
<dbReference type="Gene3D" id="1.20.1740.10">
    <property type="entry name" value="Amino acid/polyamine transporter I"/>
    <property type="match status" value="1"/>
</dbReference>
<evidence type="ECO:0000256" key="7">
    <source>
        <dbReference type="SAM" id="MobiDB-lite"/>
    </source>
</evidence>
<dbReference type="Pfam" id="PF00324">
    <property type="entry name" value="AA_permease"/>
    <property type="match status" value="1"/>
</dbReference>
<sequence>MDTKKEAVSVVNDGSSTEGSTPAAGETTPLSRPDPGLAKSLQSRHLIFFSLGSSIGLGLWLGSGATLAKGGPVSNVLGFLLAGLISWAVAQAVGEMACNYPIPSAFPRWTEKFLDKAPAFALGWAYWMSSTLVLAAEIQGACNVIRYWTDSLHVSVWVTIFLAIILFVNIFHVKIFGEVEFVASIIKFFWIFVVIIMFIVITAGGAPNHTTIGFRYWRETPFINGFKGFLNGLHNCIFSMAGTEFIGLTAAEARNPRKSVPRAVNTIWIRLGLFYIGGSFVTTLCVDPRDHDLFGASGTNASPFVIAMLRAGLPNAAHVMNAIILLSVLSCGNALAYASSRTPIGLAQIGMAPKIFLKTDSKGRPWPSIIMTFVIGGGISYLNATESSYEVYAWLAHLVGLCALFNWSMLFTNHIRFRKAWKTQGYTKADLPWATKYFPWSSFMGLGLCLLLVVNEFYLAVWPLGLPSSAENFFSKYVSIIVIGCMYIGAKIYFRGPLYLKSDQVDLISERRIYSVEDLEEGDERRTFATIKDLVTKPMKKMGS</sequence>
<feature type="transmembrane region" description="Helical" evidence="8">
    <location>
        <begin position="77"/>
        <end position="98"/>
    </location>
</feature>
<comment type="subcellular location">
    <subcellularLocation>
        <location evidence="1">Membrane</location>
        <topology evidence="1">Multi-pass membrane protein</topology>
    </subcellularLocation>
</comment>
<dbReference type="FunFam" id="1.20.1740.10:FF:000001">
    <property type="entry name" value="Amino acid permease"/>
    <property type="match status" value="1"/>
</dbReference>
<feature type="transmembrane region" description="Helical" evidence="8">
    <location>
        <begin position="188"/>
        <end position="206"/>
    </location>
</feature>
<protein>
    <recommendedName>
        <fullName evidence="9">Amino acid permease/ SLC12A domain-containing protein</fullName>
    </recommendedName>
</protein>
<dbReference type="EMBL" id="KN846971">
    <property type="protein sequence ID" value="KIW82680.1"/>
    <property type="molecule type" value="Genomic_DNA"/>
</dbReference>
<evidence type="ECO:0000256" key="8">
    <source>
        <dbReference type="SAM" id="Phobius"/>
    </source>
</evidence>